<dbReference type="EMBL" id="VKAD01000003">
    <property type="protein sequence ID" value="TXR51371.1"/>
    <property type="molecule type" value="Genomic_DNA"/>
</dbReference>
<sequence>MMMVIERLTTLHYPAIKQIVLSEQQNKFSANGEQFLSALEPSDNAYVIKADELIIGFFKIDTQFNSRYDFCKPASLGLRSFTIDPIHQGKGFGKQSVRFLLQQLPKLYSNHDCIYLTVNCKNPAAHHCYNQAGFIDTNELYQGGSAGPQHIMYAQLSNL</sequence>
<dbReference type="PROSITE" id="PS51186">
    <property type="entry name" value="GNAT"/>
    <property type="match status" value="1"/>
</dbReference>
<dbReference type="InterPro" id="IPR000182">
    <property type="entry name" value="GNAT_dom"/>
</dbReference>
<dbReference type="Gene3D" id="3.40.630.30">
    <property type="match status" value="1"/>
</dbReference>
<accession>A0A5C8Z2B5</accession>
<gene>
    <name evidence="2" type="ORF">FME95_12640</name>
</gene>
<reference evidence="2 3" key="1">
    <citation type="submission" date="2019-07" db="EMBL/GenBank/DDBJ databases">
        <title>Reinekea sp. strain SSH23 genome sequencing and assembly.</title>
        <authorList>
            <person name="Kim I."/>
        </authorList>
    </citation>
    <scope>NUCLEOTIDE SEQUENCE [LARGE SCALE GENOMIC DNA]</scope>
    <source>
        <strain evidence="2 3">SSH23</strain>
    </source>
</reference>
<dbReference type="CDD" id="cd04301">
    <property type="entry name" value="NAT_SF"/>
    <property type="match status" value="1"/>
</dbReference>
<proteinExistence type="predicted"/>
<evidence type="ECO:0000259" key="1">
    <source>
        <dbReference type="PROSITE" id="PS51186"/>
    </source>
</evidence>
<dbReference type="Pfam" id="PF00583">
    <property type="entry name" value="Acetyltransf_1"/>
    <property type="match status" value="1"/>
</dbReference>
<organism evidence="2 3">
    <name type="scientific">Reinekea thalattae</name>
    <dbReference type="NCBI Taxonomy" id="2593301"/>
    <lineage>
        <taxon>Bacteria</taxon>
        <taxon>Pseudomonadati</taxon>
        <taxon>Pseudomonadota</taxon>
        <taxon>Gammaproteobacteria</taxon>
        <taxon>Oceanospirillales</taxon>
        <taxon>Saccharospirillaceae</taxon>
        <taxon>Reinekea</taxon>
    </lineage>
</organism>
<feature type="domain" description="N-acetyltransferase" evidence="1">
    <location>
        <begin position="3"/>
        <end position="158"/>
    </location>
</feature>
<protein>
    <submittedName>
        <fullName evidence="2">GNAT family N-acetyltransferase</fullName>
    </submittedName>
</protein>
<dbReference type="OrthoDB" id="8304386at2"/>
<dbReference type="RefSeq" id="WP_147714866.1">
    <property type="nucleotide sequence ID" value="NZ_VKAD01000003.1"/>
</dbReference>
<dbReference type="InterPro" id="IPR016181">
    <property type="entry name" value="Acyl_CoA_acyltransferase"/>
</dbReference>
<dbReference type="AlphaFoldDB" id="A0A5C8Z2B5"/>
<comment type="caution">
    <text evidence="2">The sequence shown here is derived from an EMBL/GenBank/DDBJ whole genome shotgun (WGS) entry which is preliminary data.</text>
</comment>
<evidence type="ECO:0000313" key="3">
    <source>
        <dbReference type="Proteomes" id="UP000321764"/>
    </source>
</evidence>
<keyword evidence="3" id="KW-1185">Reference proteome</keyword>
<evidence type="ECO:0000313" key="2">
    <source>
        <dbReference type="EMBL" id="TXR51371.1"/>
    </source>
</evidence>
<dbReference type="Proteomes" id="UP000321764">
    <property type="component" value="Unassembled WGS sequence"/>
</dbReference>
<name>A0A5C8Z2B5_9GAMM</name>
<dbReference type="SUPFAM" id="SSF55729">
    <property type="entry name" value="Acyl-CoA N-acyltransferases (Nat)"/>
    <property type="match status" value="1"/>
</dbReference>
<dbReference type="GO" id="GO:0016747">
    <property type="term" value="F:acyltransferase activity, transferring groups other than amino-acyl groups"/>
    <property type="evidence" value="ECO:0007669"/>
    <property type="project" value="InterPro"/>
</dbReference>
<keyword evidence="2" id="KW-0808">Transferase</keyword>